<dbReference type="Gene3D" id="1.10.287.1490">
    <property type="match status" value="2"/>
</dbReference>
<sequence>MSLDTAPFSQSHSKMSKIFDEDVDAKLIGQFPIENPRLRLKIVEEVGGDNGKTYNIELYDASHVAFVHRLKFSRAEYERLRREQKGILASFDQIPKILIENSKATRSDTNQWVECTFNADRGCEMRVVREGNIRKSCELSMTLPAVTHEELVQHLTARYEAVSRSYKQVKSQNLTLEREHKDCKKQLQSSSETIALLTDKLEESHKKLQKLEDENVMLKDDDNLKETHIDTLEAEIADLQEVVDEQKQTIERIAKEAKDLDTELSAEIDDRKRMEADYEALERTLQEVAQKGKRREKQVIELRQENGELKHEIDELKHENSVLEERFEEVTAKLLEYDQKLDDTEDKLDAMTDARDEAVAKWKDAENQMKGLRQQLELKNKIIAETRKKVQPVAAAPLPAAGSRPATNPTTTGRNPLAPRPAILKQTGLQSRR</sequence>
<feature type="coiled-coil region" evidence="1">
    <location>
        <begin position="166"/>
        <end position="389"/>
    </location>
</feature>
<dbReference type="WBParaSite" id="Pan_g10553.t1">
    <property type="protein sequence ID" value="Pan_g10553.t1"/>
    <property type="gene ID" value="Pan_g10553"/>
</dbReference>
<name>A0A7E4UMJ6_PANRE</name>
<evidence type="ECO:0000256" key="1">
    <source>
        <dbReference type="SAM" id="Coils"/>
    </source>
</evidence>
<dbReference type="InterPro" id="IPR032396">
    <property type="entry name" value="SAS-6_N"/>
</dbReference>
<dbReference type="SUPFAM" id="SSF90257">
    <property type="entry name" value="Myosin rod fragments"/>
    <property type="match status" value="1"/>
</dbReference>
<reference evidence="5" key="2">
    <citation type="submission" date="2020-10" db="UniProtKB">
        <authorList>
            <consortium name="WormBaseParasite"/>
        </authorList>
    </citation>
    <scope>IDENTIFICATION</scope>
</reference>
<evidence type="ECO:0000313" key="5">
    <source>
        <dbReference type="WBParaSite" id="Pan_g10553.t1"/>
    </source>
</evidence>
<feature type="compositionally biased region" description="Low complexity" evidence="2">
    <location>
        <begin position="393"/>
        <end position="406"/>
    </location>
</feature>
<evidence type="ECO:0000256" key="2">
    <source>
        <dbReference type="SAM" id="MobiDB-lite"/>
    </source>
</evidence>
<dbReference type="Pfam" id="PF16531">
    <property type="entry name" value="SAS-6_N"/>
    <property type="match status" value="1"/>
</dbReference>
<keyword evidence="1" id="KW-0175">Coiled coil</keyword>
<feature type="domain" description="Spindle assembly abnormal protein 6 N-terminal" evidence="3">
    <location>
        <begin position="38"/>
        <end position="140"/>
    </location>
</feature>
<reference evidence="4" key="1">
    <citation type="journal article" date="2013" name="Genetics">
        <title>The draft genome and transcriptome of Panagrellus redivivus are shaped by the harsh demands of a free-living lifestyle.</title>
        <authorList>
            <person name="Srinivasan J."/>
            <person name="Dillman A.R."/>
            <person name="Macchietto M.G."/>
            <person name="Heikkinen L."/>
            <person name="Lakso M."/>
            <person name="Fracchia K.M."/>
            <person name="Antoshechkin I."/>
            <person name="Mortazavi A."/>
            <person name="Wong G."/>
            <person name="Sternberg P.W."/>
        </authorList>
    </citation>
    <scope>NUCLEOTIDE SEQUENCE [LARGE SCALE GENOMIC DNA]</scope>
    <source>
        <strain evidence="4">MT8872</strain>
    </source>
</reference>
<dbReference type="Proteomes" id="UP000492821">
    <property type="component" value="Unassembled WGS sequence"/>
</dbReference>
<keyword evidence="4" id="KW-1185">Reference proteome</keyword>
<protein>
    <submittedName>
        <fullName evidence="5">SAS-6_N domain-containing protein</fullName>
    </submittedName>
</protein>
<dbReference type="Gene3D" id="2.170.210.20">
    <property type="entry name" value="Spindle assembly abnormal protein 6, N-terminal domain"/>
    <property type="match status" value="1"/>
</dbReference>
<organism evidence="4 5">
    <name type="scientific">Panagrellus redivivus</name>
    <name type="common">Microworm</name>
    <dbReference type="NCBI Taxonomy" id="6233"/>
    <lineage>
        <taxon>Eukaryota</taxon>
        <taxon>Metazoa</taxon>
        <taxon>Ecdysozoa</taxon>
        <taxon>Nematoda</taxon>
        <taxon>Chromadorea</taxon>
        <taxon>Rhabditida</taxon>
        <taxon>Tylenchina</taxon>
        <taxon>Panagrolaimomorpha</taxon>
        <taxon>Panagrolaimoidea</taxon>
        <taxon>Panagrolaimidae</taxon>
        <taxon>Panagrellus</taxon>
    </lineage>
</organism>
<proteinExistence type="predicted"/>
<dbReference type="InterPro" id="IPR038558">
    <property type="entry name" value="SAS-6_N_sf"/>
</dbReference>
<feature type="region of interest" description="Disordered" evidence="2">
    <location>
        <begin position="393"/>
        <end position="433"/>
    </location>
</feature>
<evidence type="ECO:0000259" key="3">
    <source>
        <dbReference type="Pfam" id="PF16531"/>
    </source>
</evidence>
<accession>A0A7E4UMJ6</accession>
<evidence type="ECO:0000313" key="4">
    <source>
        <dbReference type="Proteomes" id="UP000492821"/>
    </source>
</evidence>
<dbReference type="AlphaFoldDB" id="A0A7E4UMJ6"/>